<keyword evidence="2" id="KW-0677">Repeat</keyword>
<evidence type="ECO:0000259" key="5">
    <source>
        <dbReference type="Pfam" id="PF16095"/>
    </source>
</evidence>
<dbReference type="EnsemblMetazoa" id="G6121.1">
    <property type="protein sequence ID" value="G6121.1:cds"/>
    <property type="gene ID" value="G6121"/>
</dbReference>
<sequence length="1140" mass="129709">MKDKEKGAGMLKKARFERNPEHKGSKSPSPTRASSKSPKRAGSGKMSDSRPQSAKSKSPSPSRKSSAKSRSSSGKRGSSSHERKKSKSPSPSRKGTTSASSRGRSAGKKKVRVKSPSRTQSGLKIRDLSDQGLTAVPPNLLVEKGLGIVNLSGNNLKNLPPEITRWDKLEKLDLSKNYGLRRTKANDNTSLPQEILTLVNLRELIISECNLQRLPPIIWQMTNLQVLDVSRNKINILVPEVGNLSNLKKINLKHTNITSLPPEIVYCQDLEEILLWGNKITTLPETLPELLKLKTLGLNYRDFCGQMDAMREKFLNTGQVKSDYIPQIVFDLPALESLDLEGTKINNMPETTNHGLRELNLSRNFLSALPRSVYNLNHLTLLNLSDNQFSTLPDELGNLRSLTKLRLANNQIHFLPLTIGNLKNLKELDVSFNKLKRLPINIKGLRNLKCLHAEKNDLTAVPDEICELVELETLNLTENNIHTLPMRLHRLTKLKDAHVYDRYNKHGLWLYKNPLTTPPMEIWRTDKTEKIFDFLKKLAIIKTENLQRQKMLVMGESQCGKSTLIMGLVHGISLSAAEEEDKGRRSKQEEADDNKKKNLDSNSENNLPEIEEKHSEVMPLTSKTEFIEQTIWKTENMVEFVINDFGGDDAYRISYPLFLDANALVLLVYDHSQYSKETHQTSIGQWLDLLSRYTPGVAIKLVGTKTDLSEDFFEVEETADLVQELVKDHLENHLGKLQMQLGQVEKDLKEAKVDPNQDYISHLEGQKKKLEYLISKPVKIIPEVATVSSQEGLPGVSSLVNSIELLAIDTELFPHGQRCIPELWNKLRARLKRRSGYYLSWEVVEKVASNCHVKEDAIENALQYLHDIGEVMWFKNNPGLSKILFHKPRLLVDLITSLYHHNFNEFFNYDENKVFMSLGKFNKDTFNEAVEIFVKYGQISRPLLSCLWFTHRLTDMKFTELLELMPYLDICYTIPQPEVPIGNNITLPLMVLPWYNKETAENDVVEDFEKSRPETMNPVTIEYLFPLCLPKGVFERISACLQDHVLTRIDWKNAVYATLDDASFLLLSSTSEQGNSFDCIKLMFKGQSNDLPTSSIKIVSQVIANTLHKVEGLVWKIKAPQDAWSNHAIQFQRRNIPTEE</sequence>
<dbReference type="InterPro" id="IPR001806">
    <property type="entry name" value="Small_GTPase"/>
</dbReference>
<dbReference type="SUPFAM" id="SSF52540">
    <property type="entry name" value="P-loop containing nucleoside triphosphate hydrolases"/>
    <property type="match status" value="1"/>
</dbReference>
<feature type="domain" description="Disease resistance R13L4/SHOC-2-like LRR" evidence="6">
    <location>
        <begin position="396"/>
        <end position="495"/>
    </location>
</feature>
<dbReference type="Pfam" id="PF00071">
    <property type="entry name" value="Ras"/>
    <property type="match status" value="1"/>
</dbReference>
<dbReference type="Proteomes" id="UP000005408">
    <property type="component" value="Unassembled WGS sequence"/>
</dbReference>
<evidence type="ECO:0000256" key="2">
    <source>
        <dbReference type="ARBA" id="ARBA00022737"/>
    </source>
</evidence>
<dbReference type="InterPro" id="IPR032675">
    <property type="entry name" value="LRR_dom_sf"/>
</dbReference>
<dbReference type="InterPro" id="IPR027417">
    <property type="entry name" value="P-loop_NTPase"/>
</dbReference>
<dbReference type="SMART" id="SM00365">
    <property type="entry name" value="LRR_SD22"/>
    <property type="match status" value="3"/>
</dbReference>
<dbReference type="InterPro" id="IPR055414">
    <property type="entry name" value="LRR_R13L4/SHOC2-like"/>
</dbReference>
<accession>A0A8W8NGU7</accession>
<organism evidence="7 8">
    <name type="scientific">Magallana gigas</name>
    <name type="common">Pacific oyster</name>
    <name type="synonym">Crassostrea gigas</name>
    <dbReference type="NCBI Taxonomy" id="29159"/>
    <lineage>
        <taxon>Eukaryota</taxon>
        <taxon>Metazoa</taxon>
        <taxon>Spiralia</taxon>
        <taxon>Lophotrochozoa</taxon>
        <taxon>Mollusca</taxon>
        <taxon>Bivalvia</taxon>
        <taxon>Autobranchia</taxon>
        <taxon>Pteriomorphia</taxon>
        <taxon>Ostreida</taxon>
        <taxon>Ostreoidea</taxon>
        <taxon>Ostreidae</taxon>
        <taxon>Magallana</taxon>
    </lineage>
</organism>
<keyword evidence="1" id="KW-0433">Leucine-rich repeat</keyword>
<dbReference type="InterPro" id="IPR003591">
    <property type="entry name" value="Leu-rich_rpt_typical-subtyp"/>
</dbReference>
<evidence type="ECO:0000256" key="3">
    <source>
        <dbReference type="SAM" id="Coils"/>
    </source>
</evidence>
<keyword evidence="8" id="KW-1185">Reference proteome</keyword>
<dbReference type="InterPro" id="IPR001611">
    <property type="entry name" value="Leu-rich_rpt"/>
</dbReference>
<feature type="domain" description="COR" evidence="5">
    <location>
        <begin position="821"/>
        <end position="976"/>
    </location>
</feature>
<dbReference type="GO" id="GO:0009966">
    <property type="term" value="P:regulation of signal transduction"/>
    <property type="evidence" value="ECO:0007669"/>
    <property type="project" value="UniProtKB-ARBA"/>
</dbReference>
<dbReference type="PANTHER" id="PTHR48051:SF1">
    <property type="entry name" value="RAS SUPPRESSOR PROTEIN 1"/>
    <property type="match status" value="1"/>
</dbReference>
<feature type="region of interest" description="Disordered" evidence="4">
    <location>
        <begin position="578"/>
        <end position="615"/>
    </location>
</feature>
<dbReference type="Pfam" id="PF16095">
    <property type="entry name" value="COR-A"/>
    <property type="match status" value="1"/>
</dbReference>
<proteinExistence type="predicted"/>
<dbReference type="SMART" id="SM00364">
    <property type="entry name" value="LRR_BAC"/>
    <property type="match status" value="7"/>
</dbReference>
<feature type="compositionally biased region" description="Polar residues" evidence="4">
    <location>
        <begin position="26"/>
        <end position="36"/>
    </location>
</feature>
<dbReference type="InterPro" id="IPR036388">
    <property type="entry name" value="WH-like_DNA-bd_sf"/>
</dbReference>
<dbReference type="SUPFAM" id="SSF52058">
    <property type="entry name" value="L domain-like"/>
    <property type="match status" value="2"/>
</dbReference>
<evidence type="ECO:0000313" key="7">
    <source>
        <dbReference type="EnsemblMetazoa" id="G6121.1:cds"/>
    </source>
</evidence>
<protein>
    <recommendedName>
        <fullName evidence="9">Malignant fibrous histiocytoma-amplified sequence 1-like protein</fullName>
    </recommendedName>
</protein>
<dbReference type="PANTHER" id="PTHR48051">
    <property type="match status" value="1"/>
</dbReference>
<feature type="compositionally biased region" description="Low complexity" evidence="4">
    <location>
        <begin position="49"/>
        <end position="77"/>
    </location>
</feature>
<feature type="region of interest" description="Disordered" evidence="4">
    <location>
        <begin position="1"/>
        <end position="126"/>
    </location>
</feature>
<dbReference type="EnsemblMetazoa" id="G6121.2">
    <property type="protein sequence ID" value="G6121.2:cds"/>
    <property type="gene ID" value="G6121"/>
</dbReference>
<evidence type="ECO:0008006" key="9">
    <source>
        <dbReference type="Google" id="ProtNLM"/>
    </source>
</evidence>
<evidence type="ECO:0000259" key="6">
    <source>
        <dbReference type="Pfam" id="PF23598"/>
    </source>
</evidence>
<name>A0A8W8NGU7_MAGGI</name>
<feature type="compositionally biased region" description="Basic and acidic residues" evidence="4">
    <location>
        <begin position="581"/>
        <end position="599"/>
    </location>
</feature>
<dbReference type="Gene3D" id="3.40.50.300">
    <property type="entry name" value="P-loop containing nucleotide triphosphate hydrolases"/>
    <property type="match status" value="1"/>
</dbReference>
<dbReference type="Gene3D" id="1.10.10.10">
    <property type="entry name" value="Winged helix-like DNA-binding domain superfamily/Winged helix DNA-binding domain"/>
    <property type="match status" value="1"/>
</dbReference>
<dbReference type="Gene3D" id="3.80.10.10">
    <property type="entry name" value="Ribonuclease Inhibitor"/>
    <property type="match status" value="3"/>
</dbReference>
<dbReference type="Pfam" id="PF23598">
    <property type="entry name" value="LRR_14"/>
    <property type="match status" value="1"/>
</dbReference>
<dbReference type="InterPro" id="IPR050216">
    <property type="entry name" value="LRR_domain-containing"/>
</dbReference>
<evidence type="ECO:0000256" key="1">
    <source>
        <dbReference type="ARBA" id="ARBA00022614"/>
    </source>
</evidence>
<feature type="compositionally biased region" description="Basic residues" evidence="4">
    <location>
        <begin position="105"/>
        <end position="115"/>
    </location>
</feature>
<dbReference type="GO" id="GO:0005737">
    <property type="term" value="C:cytoplasm"/>
    <property type="evidence" value="ECO:0007669"/>
    <property type="project" value="TreeGrafter"/>
</dbReference>
<feature type="coiled-coil region" evidence="3">
    <location>
        <begin position="727"/>
        <end position="754"/>
    </location>
</feature>
<feature type="compositionally biased region" description="Basic and acidic residues" evidence="4">
    <location>
        <begin position="14"/>
        <end position="24"/>
    </location>
</feature>
<keyword evidence="3" id="KW-0175">Coiled coil</keyword>
<dbReference type="AlphaFoldDB" id="A0A8W8NGU7"/>
<evidence type="ECO:0000313" key="8">
    <source>
        <dbReference type="Proteomes" id="UP000005408"/>
    </source>
</evidence>
<dbReference type="SMART" id="SM00369">
    <property type="entry name" value="LRR_TYP"/>
    <property type="match status" value="12"/>
</dbReference>
<dbReference type="InterPro" id="IPR032171">
    <property type="entry name" value="COR-A"/>
</dbReference>
<reference evidence="7" key="1">
    <citation type="submission" date="2022-08" db="UniProtKB">
        <authorList>
            <consortium name="EnsemblMetazoa"/>
        </authorList>
    </citation>
    <scope>IDENTIFICATION</scope>
    <source>
        <strain evidence="7">05x7-T-G4-1.051#20</strain>
    </source>
</reference>
<evidence type="ECO:0000256" key="4">
    <source>
        <dbReference type="SAM" id="MobiDB-lite"/>
    </source>
</evidence>
<dbReference type="PROSITE" id="PS51450">
    <property type="entry name" value="LRR"/>
    <property type="match status" value="3"/>
</dbReference>